<dbReference type="Proteomes" id="UP000317178">
    <property type="component" value="Chromosome"/>
</dbReference>
<proteinExistence type="inferred from homology"/>
<evidence type="ECO:0000313" key="5">
    <source>
        <dbReference type="EMBL" id="QDU81281.1"/>
    </source>
</evidence>
<dbReference type="InterPro" id="IPR011009">
    <property type="entry name" value="Kinase-like_dom_sf"/>
</dbReference>
<dbReference type="CDD" id="cd05121">
    <property type="entry name" value="ABC1_ADCK3-like"/>
    <property type="match status" value="1"/>
</dbReference>
<reference evidence="5 6" key="1">
    <citation type="submission" date="2019-02" db="EMBL/GenBank/DDBJ databases">
        <title>Deep-cultivation of Planctomycetes and their phenomic and genomic characterization uncovers novel biology.</title>
        <authorList>
            <person name="Wiegand S."/>
            <person name="Jogler M."/>
            <person name="Boedeker C."/>
            <person name="Pinto D."/>
            <person name="Vollmers J."/>
            <person name="Rivas-Marin E."/>
            <person name="Kohn T."/>
            <person name="Peeters S.H."/>
            <person name="Heuer A."/>
            <person name="Rast P."/>
            <person name="Oberbeckmann S."/>
            <person name="Bunk B."/>
            <person name="Jeske O."/>
            <person name="Meyerdierks A."/>
            <person name="Storesund J.E."/>
            <person name="Kallscheuer N."/>
            <person name="Luecker S."/>
            <person name="Lage O.M."/>
            <person name="Pohl T."/>
            <person name="Merkel B.J."/>
            <person name="Hornburger P."/>
            <person name="Mueller R.-W."/>
            <person name="Bruemmer F."/>
            <person name="Labrenz M."/>
            <person name="Spormann A.M."/>
            <person name="Op den Camp H."/>
            <person name="Overmann J."/>
            <person name="Amann R."/>
            <person name="Jetten M.S.M."/>
            <person name="Mascher T."/>
            <person name="Medema M.H."/>
            <person name="Devos D.P."/>
            <person name="Kaster A.-K."/>
            <person name="Ovreas L."/>
            <person name="Rohde M."/>
            <person name="Galperin M.Y."/>
            <person name="Jogler C."/>
        </authorList>
    </citation>
    <scope>NUCLEOTIDE SEQUENCE [LARGE SCALE GENOMIC DNA]</scope>
    <source>
        <strain evidence="5 6">Pla110</strain>
    </source>
</reference>
<dbReference type="InterPro" id="IPR004147">
    <property type="entry name" value="ABC1_dom"/>
</dbReference>
<organism evidence="5 6">
    <name type="scientific">Polystyrenella longa</name>
    <dbReference type="NCBI Taxonomy" id="2528007"/>
    <lineage>
        <taxon>Bacteria</taxon>
        <taxon>Pseudomonadati</taxon>
        <taxon>Planctomycetota</taxon>
        <taxon>Planctomycetia</taxon>
        <taxon>Planctomycetales</taxon>
        <taxon>Planctomycetaceae</taxon>
        <taxon>Polystyrenella</taxon>
    </lineage>
</organism>
<keyword evidence="3" id="KW-0472">Membrane</keyword>
<evidence type="ECO:0000256" key="1">
    <source>
        <dbReference type="ARBA" id="ARBA00009670"/>
    </source>
</evidence>
<dbReference type="PANTHER" id="PTHR10566">
    <property type="entry name" value="CHAPERONE-ACTIVITY OF BC1 COMPLEX CABC1 -RELATED"/>
    <property type="match status" value="1"/>
</dbReference>
<dbReference type="Gene3D" id="1.10.510.10">
    <property type="entry name" value="Transferase(Phosphotransferase) domain 1"/>
    <property type="match status" value="1"/>
</dbReference>
<dbReference type="InterPro" id="IPR050154">
    <property type="entry name" value="UbiB_kinase"/>
</dbReference>
<comment type="similarity">
    <text evidence="1">Belongs to the protein kinase superfamily. ADCK protein kinase family.</text>
</comment>
<feature type="domain" description="Protein kinase" evidence="4">
    <location>
        <begin position="140"/>
        <end position="473"/>
    </location>
</feature>
<sequence>MREKWSDRLETHPLLFLKNLNRSRQIVSVLLKYGFGDLVEQVGLGRFIRLGRRMLDWRKKKNSIPPALTRAERIRMVLEELGPSFVKFGQVVSTRPDLVPPDVIEELTKLQESLPMFPTSEAQSLIQKELGGSVDEMFEYFPDEPLAAGSLGQVYQARTKTGIDVAVKVRRPNVVQEVESDIALMGQLAILIEKHIPEARMFDPCGLVSHFARTIRREMNFQREAKTMMEFSRLFRNDASLYVPEVYPDLCTECLLTMEFIQGSTLRDFIHREPGKQSTSAPANSVTPDCNSATDDPMGENGPGFVTNEQVADNGAHIYMKMAFELGVFHGDPHPGNLRILDDGTICLLDYGMVGYLDEELRDRLADLFHAVSKKDYNSVVILIQEVGECRGEIDKNLLKIDVRDLVDSYYGVPLEKLNVGPMLNDFVLLMSTHNLNCPSNLMLLIRAFVTLEGMGRWLNPEFNMAGALAPFVSDIIKERYNPVRVGRMLMGESRRLLTLAHKTPYHVTTILRKLSEDELRIKLDHGEVNHLIQEVDRSSNRLAIGMVMSSLILASALLIRGGGELAWVSGIVFIMSSLLGLWLIYGVLRSGSL</sequence>
<evidence type="ECO:0000256" key="2">
    <source>
        <dbReference type="SAM" id="MobiDB-lite"/>
    </source>
</evidence>
<dbReference type="PROSITE" id="PS50011">
    <property type="entry name" value="PROTEIN_KINASE_DOM"/>
    <property type="match status" value="1"/>
</dbReference>
<feature type="transmembrane region" description="Helical" evidence="3">
    <location>
        <begin position="543"/>
        <end position="560"/>
    </location>
</feature>
<dbReference type="GO" id="GO:0004672">
    <property type="term" value="F:protein kinase activity"/>
    <property type="evidence" value="ECO:0007669"/>
    <property type="project" value="InterPro"/>
</dbReference>
<dbReference type="SUPFAM" id="SSF56112">
    <property type="entry name" value="Protein kinase-like (PK-like)"/>
    <property type="match status" value="1"/>
</dbReference>
<keyword evidence="5" id="KW-0808">Transferase</keyword>
<dbReference type="KEGG" id="plon:Pla110_30220"/>
<dbReference type="Pfam" id="PF03109">
    <property type="entry name" value="ABC1"/>
    <property type="match status" value="1"/>
</dbReference>
<evidence type="ECO:0000256" key="3">
    <source>
        <dbReference type="SAM" id="Phobius"/>
    </source>
</evidence>
<dbReference type="EMBL" id="CP036281">
    <property type="protein sequence ID" value="QDU81281.1"/>
    <property type="molecule type" value="Genomic_DNA"/>
</dbReference>
<name>A0A518CPX9_9PLAN</name>
<keyword evidence="6" id="KW-1185">Reference proteome</keyword>
<keyword evidence="3" id="KW-0812">Transmembrane</keyword>
<dbReference type="GO" id="GO:0005524">
    <property type="term" value="F:ATP binding"/>
    <property type="evidence" value="ECO:0007669"/>
    <property type="project" value="InterPro"/>
</dbReference>
<feature type="transmembrane region" description="Helical" evidence="3">
    <location>
        <begin position="566"/>
        <end position="589"/>
    </location>
</feature>
<accession>A0A518CPX9</accession>
<gene>
    <name evidence="5" type="primary">ubiB</name>
    <name evidence="5" type="ORF">Pla110_30220</name>
</gene>
<dbReference type="PANTHER" id="PTHR10566:SF113">
    <property type="entry name" value="PROTEIN ACTIVITY OF BC1 COMPLEX KINASE 7, CHLOROPLASTIC"/>
    <property type="match status" value="1"/>
</dbReference>
<dbReference type="InterPro" id="IPR000719">
    <property type="entry name" value="Prot_kinase_dom"/>
</dbReference>
<evidence type="ECO:0000313" key="6">
    <source>
        <dbReference type="Proteomes" id="UP000317178"/>
    </source>
</evidence>
<feature type="compositionally biased region" description="Polar residues" evidence="2">
    <location>
        <begin position="276"/>
        <end position="294"/>
    </location>
</feature>
<feature type="region of interest" description="Disordered" evidence="2">
    <location>
        <begin position="273"/>
        <end position="295"/>
    </location>
</feature>
<protein>
    <recommendedName>
        <fullName evidence="4">Protein kinase domain-containing protein</fullName>
    </recommendedName>
</protein>
<evidence type="ECO:0000259" key="4">
    <source>
        <dbReference type="PROSITE" id="PS50011"/>
    </source>
</evidence>
<keyword evidence="3" id="KW-1133">Transmembrane helix</keyword>
<dbReference type="AlphaFoldDB" id="A0A518CPX9"/>